<evidence type="ECO:0000313" key="1">
    <source>
        <dbReference type="EMBL" id="MFB9057705.1"/>
    </source>
</evidence>
<accession>A0ABV5FE32</accession>
<proteinExistence type="predicted"/>
<dbReference type="Proteomes" id="UP001589585">
    <property type="component" value="Unassembled WGS sequence"/>
</dbReference>
<dbReference type="RefSeq" id="WP_379861955.1">
    <property type="nucleotide sequence ID" value="NZ_JBHMFC010000086.1"/>
</dbReference>
<name>A0ABV5FE32_9FLAO</name>
<protein>
    <recommendedName>
        <fullName evidence="3">MORN repeat protein</fullName>
    </recommendedName>
</protein>
<comment type="caution">
    <text evidence="1">The sequence shown here is derived from an EMBL/GenBank/DDBJ whole genome shotgun (WGS) entry which is preliminary data.</text>
</comment>
<reference evidence="1 2" key="1">
    <citation type="submission" date="2024-09" db="EMBL/GenBank/DDBJ databases">
        <authorList>
            <person name="Sun Q."/>
            <person name="Mori K."/>
        </authorList>
    </citation>
    <scope>NUCLEOTIDE SEQUENCE [LARGE SCALE GENOMIC DNA]</scope>
    <source>
        <strain evidence="1 2">CECT 8622</strain>
    </source>
</reference>
<evidence type="ECO:0008006" key="3">
    <source>
        <dbReference type="Google" id="ProtNLM"/>
    </source>
</evidence>
<keyword evidence="2" id="KW-1185">Reference proteome</keyword>
<dbReference type="EMBL" id="JBHMFC010000086">
    <property type="protein sequence ID" value="MFB9057705.1"/>
    <property type="molecule type" value="Genomic_DNA"/>
</dbReference>
<gene>
    <name evidence="1" type="ORF">ACFFU9_13235</name>
</gene>
<evidence type="ECO:0000313" key="2">
    <source>
        <dbReference type="Proteomes" id="UP001589585"/>
    </source>
</evidence>
<organism evidence="1 2">
    <name type="scientific">Mariniflexile ostreae</name>
    <dbReference type="NCBI Taxonomy" id="1520892"/>
    <lineage>
        <taxon>Bacteria</taxon>
        <taxon>Pseudomonadati</taxon>
        <taxon>Bacteroidota</taxon>
        <taxon>Flavobacteriia</taxon>
        <taxon>Flavobacteriales</taxon>
        <taxon>Flavobacteriaceae</taxon>
        <taxon>Mariniflexile</taxon>
    </lineage>
</organism>
<sequence>MRNLVGIAIFLLSVGVVAQQKPKEVKQETETKIIKINDGEKIIEKKVKVIIREEADILLNPDDENKTNQERLSSEAKVEKTVLVDHDDDYDYDSLTQVVYYKIGNDNYMFTPNKTGFDMASENDNNSFTKFGTAWFSSSKDHYIVNDKEHTGIGFFDTQGNLVVEYYNTDSQQIETKTYTIKQ</sequence>